<proteinExistence type="inferred from homology"/>
<keyword evidence="4 7" id="KW-0812">Transmembrane</keyword>
<dbReference type="PANTHER" id="PTHR43386">
    <property type="entry name" value="OLIGOPEPTIDE TRANSPORT SYSTEM PERMEASE PROTEIN APPC"/>
    <property type="match status" value="1"/>
</dbReference>
<evidence type="ECO:0000256" key="1">
    <source>
        <dbReference type="ARBA" id="ARBA00004651"/>
    </source>
</evidence>
<dbReference type="InterPro" id="IPR035906">
    <property type="entry name" value="MetI-like_sf"/>
</dbReference>
<feature type="transmembrane region" description="Helical" evidence="7">
    <location>
        <begin position="200"/>
        <end position="226"/>
    </location>
</feature>
<feature type="transmembrane region" description="Helical" evidence="7">
    <location>
        <begin position="22"/>
        <end position="44"/>
    </location>
</feature>
<comment type="subcellular location">
    <subcellularLocation>
        <location evidence="1 7">Cell membrane</location>
        <topology evidence="1 7">Multi-pass membrane protein</topology>
    </subcellularLocation>
</comment>
<keyword evidence="6 7" id="KW-0472">Membrane</keyword>
<evidence type="ECO:0000313" key="9">
    <source>
        <dbReference type="EMBL" id="MEV0708649.1"/>
    </source>
</evidence>
<evidence type="ECO:0000256" key="3">
    <source>
        <dbReference type="ARBA" id="ARBA00022475"/>
    </source>
</evidence>
<dbReference type="InterPro" id="IPR050366">
    <property type="entry name" value="BP-dependent_transpt_permease"/>
</dbReference>
<reference evidence="9 10" key="1">
    <citation type="submission" date="2024-06" db="EMBL/GenBank/DDBJ databases">
        <title>The Natural Products Discovery Center: Release of the First 8490 Sequenced Strains for Exploring Actinobacteria Biosynthetic Diversity.</title>
        <authorList>
            <person name="Kalkreuter E."/>
            <person name="Kautsar S.A."/>
            <person name="Yang D."/>
            <person name="Bader C.D."/>
            <person name="Teijaro C.N."/>
            <person name="Fluegel L."/>
            <person name="Davis C.M."/>
            <person name="Simpson J.R."/>
            <person name="Lauterbach L."/>
            <person name="Steele A.D."/>
            <person name="Gui C."/>
            <person name="Meng S."/>
            <person name="Li G."/>
            <person name="Viehrig K."/>
            <person name="Ye F."/>
            <person name="Su P."/>
            <person name="Kiefer A.F."/>
            <person name="Nichols A."/>
            <person name="Cepeda A.J."/>
            <person name="Yan W."/>
            <person name="Fan B."/>
            <person name="Jiang Y."/>
            <person name="Adhikari A."/>
            <person name="Zheng C.-J."/>
            <person name="Schuster L."/>
            <person name="Cowan T.M."/>
            <person name="Smanski M.J."/>
            <person name="Chevrette M.G."/>
            <person name="De Carvalho L.P.S."/>
            <person name="Shen B."/>
        </authorList>
    </citation>
    <scope>NUCLEOTIDE SEQUENCE [LARGE SCALE GENOMIC DNA]</scope>
    <source>
        <strain evidence="9 10">NPDC050403</strain>
    </source>
</reference>
<evidence type="ECO:0000313" key="10">
    <source>
        <dbReference type="Proteomes" id="UP001551695"/>
    </source>
</evidence>
<dbReference type="EMBL" id="JBFAKC010000005">
    <property type="protein sequence ID" value="MEV0708649.1"/>
    <property type="molecule type" value="Genomic_DNA"/>
</dbReference>
<dbReference type="Pfam" id="PF00528">
    <property type="entry name" value="BPD_transp_1"/>
    <property type="match status" value="1"/>
</dbReference>
<keyword evidence="3" id="KW-1003">Cell membrane</keyword>
<keyword evidence="10" id="KW-1185">Reference proteome</keyword>
<dbReference type="InterPro" id="IPR000515">
    <property type="entry name" value="MetI-like"/>
</dbReference>
<evidence type="ECO:0000256" key="6">
    <source>
        <dbReference type="ARBA" id="ARBA00023136"/>
    </source>
</evidence>
<evidence type="ECO:0000256" key="7">
    <source>
        <dbReference type="RuleBase" id="RU363032"/>
    </source>
</evidence>
<dbReference type="RefSeq" id="WP_109530273.1">
    <property type="nucleotide sequence ID" value="NZ_JBEXKW010000079.1"/>
</dbReference>
<evidence type="ECO:0000256" key="4">
    <source>
        <dbReference type="ARBA" id="ARBA00022692"/>
    </source>
</evidence>
<feature type="transmembrane region" description="Helical" evidence="7">
    <location>
        <begin position="122"/>
        <end position="141"/>
    </location>
</feature>
<accession>A0ABV3FTA7</accession>
<keyword evidence="5 7" id="KW-1133">Transmembrane helix</keyword>
<protein>
    <submittedName>
        <fullName evidence="9">ABC transporter permease</fullName>
    </submittedName>
</protein>
<dbReference type="Gene3D" id="1.10.3720.10">
    <property type="entry name" value="MetI-like"/>
    <property type="match status" value="1"/>
</dbReference>
<dbReference type="PROSITE" id="PS50928">
    <property type="entry name" value="ABC_TM1"/>
    <property type="match status" value="1"/>
</dbReference>
<keyword evidence="2 7" id="KW-0813">Transport</keyword>
<organism evidence="9 10">
    <name type="scientific">Nocardia aurea</name>
    <dbReference type="NCBI Taxonomy" id="2144174"/>
    <lineage>
        <taxon>Bacteria</taxon>
        <taxon>Bacillati</taxon>
        <taxon>Actinomycetota</taxon>
        <taxon>Actinomycetes</taxon>
        <taxon>Mycobacteriales</taxon>
        <taxon>Nocardiaceae</taxon>
        <taxon>Nocardia</taxon>
    </lineage>
</organism>
<evidence type="ECO:0000256" key="2">
    <source>
        <dbReference type="ARBA" id="ARBA00022448"/>
    </source>
</evidence>
<sequence length="284" mass="29340">MTGAVDAPEVVRRRPGRRVPPLGTAVAGIVFAAILVAAVAPGLLAGSPDAIDPAVALHAPGGAHPFGTDWLGRDVYARVVHGARTTLLIGIGSTVLACVTGAVWGLVAALGGRVVDQIAMRVADVFLSFPAILMALLVVAVLGPGTVNVTIAVTVALAPGFARIVRIRTHLVRQFAYVRAALDQGIAPWRVAWRHIAPNVLLPIGVLVVINIGTAIIIGSSLSFLGLGPENAVPDWGSMLAQSRNYLSAAWTLAVFPGLAVTATVLSISVLGRGLRVRTEEGPR</sequence>
<dbReference type="PANTHER" id="PTHR43386:SF1">
    <property type="entry name" value="D,D-DIPEPTIDE TRANSPORT SYSTEM PERMEASE PROTEIN DDPC-RELATED"/>
    <property type="match status" value="1"/>
</dbReference>
<name>A0ABV3FTA7_9NOCA</name>
<evidence type="ECO:0000259" key="8">
    <source>
        <dbReference type="PROSITE" id="PS50928"/>
    </source>
</evidence>
<dbReference type="CDD" id="cd06261">
    <property type="entry name" value="TM_PBP2"/>
    <property type="match status" value="1"/>
</dbReference>
<dbReference type="Proteomes" id="UP001551695">
    <property type="component" value="Unassembled WGS sequence"/>
</dbReference>
<comment type="caution">
    <text evidence="9">The sequence shown here is derived from an EMBL/GenBank/DDBJ whole genome shotgun (WGS) entry which is preliminary data.</text>
</comment>
<feature type="transmembrane region" description="Helical" evidence="7">
    <location>
        <begin position="147"/>
        <end position="165"/>
    </location>
</feature>
<feature type="transmembrane region" description="Helical" evidence="7">
    <location>
        <begin position="87"/>
        <end position="110"/>
    </location>
</feature>
<evidence type="ECO:0000256" key="5">
    <source>
        <dbReference type="ARBA" id="ARBA00022989"/>
    </source>
</evidence>
<feature type="transmembrane region" description="Helical" evidence="7">
    <location>
        <begin position="246"/>
        <end position="271"/>
    </location>
</feature>
<gene>
    <name evidence="9" type="ORF">AB0I48_13875</name>
</gene>
<dbReference type="SUPFAM" id="SSF161098">
    <property type="entry name" value="MetI-like"/>
    <property type="match status" value="1"/>
</dbReference>
<comment type="similarity">
    <text evidence="7">Belongs to the binding-protein-dependent transport system permease family.</text>
</comment>
<feature type="domain" description="ABC transmembrane type-1" evidence="8">
    <location>
        <begin position="83"/>
        <end position="272"/>
    </location>
</feature>